<sequence length="97" mass="10399">MFVVMLRFSANRAQAAGHMDGHNAWIRRGFEDGVFLLAGSLPAGAGGAVLAHGLSRGDLDARLREDPFVAEQVVEADILEIAPGRVDDRLAFLRGGR</sequence>
<keyword evidence="1" id="KW-0614">Plasmid</keyword>
<dbReference type="Gene3D" id="3.30.70.1060">
    <property type="entry name" value="Dimeric alpha+beta barrel"/>
    <property type="match status" value="1"/>
</dbReference>
<evidence type="ECO:0000313" key="1">
    <source>
        <dbReference type="EMBL" id="AWB08110.1"/>
    </source>
</evidence>
<proteinExistence type="predicted"/>
<protein>
    <recommendedName>
        <fullName evidence="3">YCII-related domain-containing protein</fullName>
    </recommendedName>
</protein>
<dbReference type="PANTHER" id="PTHR37828">
    <property type="entry name" value="GSR2449 PROTEIN"/>
    <property type="match status" value="1"/>
</dbReference>
<dbReference type="InterPro" id="IPR011008">
    <property type="entry name" value="Dimeric_a/b-barrel"/>
</dbReference>
<gene>
    <name evidence="1" type="ORF">A6A40_24055</name>
</gene>
<keyword evidence="2" id="KW-1185">Reference proteome</keyword>
<dbReference type="OrthoDB" id="9814407at2"/>
<reference evidence="1 2" key="1">
    <citation type="submission" date="2018-04" db="EMBL/GenBank/DDBJ databases">
        <title>Complete genome sequence of the nitrogen-fixing bacterium Azospirillum humicireducens type strain SgZ-5.</title>
        <authorList>
            <person name="Yu Z."/>
        </authorList>
    </citation>
    <scope>NUCLEOTIDE SEQUENCE [LARGE SCALE GENOMIC DNA]</scope>
    <source>
        <strain evidence="1 2">SgZ-5</strain>
        <plasmid evidence="1 2">pYZ4</plasmid>
    </source>
</reference>
<dbReference type="SUPFAM" id="SSF54909">
    <property type="entry name" value="Dimeric alpha+beta barrel"/>
    <property type="match status" value="1"/>
</dbReference>
<dbReference type="AlphaFoldDB" id="A0A2R4VUJ3"/>
<dbReference type="PANTHER" id="PTHR37828:SF1">
    <property type="entry name" value="YCII-RELATED DOMAIN-CONTAINING PROTEIN"/>
    <property type="match status" value="1"/>
</dbReference>
<evidence type="ECO:0000313" key="2">
    <source>
        <dbReference type="Proteomes" id="UP000077405"/>
    </source>
</evidence>
<dbReference type="RefSeq" id="WP_108548385.1">
    <property type="nucleotide sequence ID" value="NZ_CP028905.1"/>
</dbReference>
<dbReference type="Proteomes" id="UP000077405">
    <property type="component" value="Plasmid pYZ4"/>
</dbReference>
<accession>A0A2R4VUJ3</accession>
<dbReference type="EMBL" id="CP028905">
    <property type="protein sequence ID" value="AWB08110.1"/>
    <property type="molecule type" value="Genomic_DNA"/>
</dbReference>
<geneLocation type="plasmid" evidence="1 2">
    <name>pYZ4</name>
</geneLocation>
<name>A0A2R4VUJ3_9PROT</name>
<organism evidence="1 2">
    <name type="scientific">Azospirillum humicireducens</name>
    <dbReference type="NCBI Taxonomy" id="1226968"/>
    <lineage>
        <taxon>Bacteria</taxon>
        <taxon>Pseudomonadati</taxon>
        <taxon>Pseudomonadota</taxon>
        <taxon>Alphaproteobacteria</taxon>
        <taxon>Rhodospirillales</taxon>
        <taxon>Azospirillaceae</taxon>
        <taxon>Azospirillum</taxon>
    </lineage>
</organism>
<dbReference type="KEGG" id="ahu:A6A40_24055"/>
<evidence type="ECO:0008006" key="3">
    <source>
        <dbReference type="Google" id="ProtNLM"/>
    </source>
</evidence>